<protein>
    <submittedName>
        <fullName evidence="2">Uncharacterized protein</fullName>
    </submittedName>
</protein>
<evidence type="ECO:0000256" key="1">
    <source>
        <dbReference type="SAM" id="MobiDB-lite"/>
    </source>
</evidence>
<reference evidence="2 3" key="1">
    <citation type="submission" date="2012-10" db="EMBL/GenBank/DDBJ databases">
        <title>Complete genome sequence of Moumouvirus goulette.</title>
        <authorList>
            <person name="Fournous G."/>
            <person name="Bougalmi M."/>
            <person name="Colson P."/>
        </authorList>
    </citation>
    <scope>NUCLEOTIDE SEQUENCE [LARGE SCALE GENOMIC DNA]</scope>
</reference>
<name>M1NNA2_9VIRU</name>
<feature type="region of interest" description="Disordered" evidence="1">
    <location>
        <begin position="65"/>
        <end position="137"/>
    </location>
</feature>
<accession>M1NNA2</accession>
<feature type="compositionally biased region" description="Low complexity" evidence="1">
    <location>
        <begin position="69"/>
        <end position="78"/>
    </location>
</feature>
<proteinExistence type="predicted"/>
<evidence type="ECO:0000313" key="2">
    <source>
        <dbReference type="EMBL" id="AGF85525.1"/>
    </source>
</evidence>
<organism evidence="2 3">
    <name type="scientific">Moumouvirus goulette</name>
    <dbReference type="NCBI Taxonomy" id="1247379"/>
    <lineage>
        <taxon>Viruses</taxon>
        <taxon>Varidnaviria</taxon>
        <taxon>Bamfordvirae</taxon>
        <taxon>Nucleocytoviricota</taxon>
        <taxon>Megaviricetes</taxon>
        <taxon>Imitervirales</taxon>
        <taxon>Mimiviridae</taxon>
        <taxon>Megamimivirinae</taxon>
        <taxon>Moumouvirus</taxon>
        <taxon>Moumouvirus goulettemassiliense</taxon>
    </lineage>
</organism>
<dbReference type="Proteomes" id="UP000241071">
    <property type="component" value="Segment"/>
</dbReference>
<feature type="compositionally biased region" description="Basic residues" evidence="1">
    <location>
        <begin position="111"/>
        <end position="137"/>
    </location>
</feature>
<evidence type="ECO:0000313" key="3">
    <source>
        <dbReference type="Proteomes" id="UP000241071"/>
    </source>
</evidence>
<gene>
    <name evidence="2" type="ORF">glt_00720</name>
</gene>
<sequence>MSKNKSIKKLYGIVLSNLQDNSYTAQKIVSTPNRIEKIPGCKISVYVHKYNKSPSKIIVKSDNYKNKKNNNSKTSKIMNKNKNKYNSKTSKIMNKNKKRGGKSYRSGYNCSKRKRIKPKRKSCNLKHKSKILQSNKKKLQNKYEGYYF</sequence>
<dbReference type="EMBL" id="KC008572">
    <property type="protein sequence ID" value="AGF85525.1"/>
    <property type="molecule type" value="Genomic_DNA"/>
</dbReference>
<keyword evidence="3" id="KW-1185">Reference proteome</keyword>